<dbReference type="OrthoDB" id="9794407at2"/>
<gene>
    <name evidence="5" type="ORF">A5880_000916</name>
    <name evidence="6" type="ORF">A5880_002518</name>
</gene>
<dbReference type="EMBL" id="NGLE01000003">
    <property type="protein sequence ID" value="OTO08248.1"/>
    <property type="molecule type" value="Genomic_DNA"/>
</dbReference>
<dbReference type="PANTHER" id="PTHR43300">
    <property type="entry name" value="ACETYLTRANSFERASE"/>
    <property type="match status" value="1"/>
</dbReference>
<dbReference type="InterPro" id="IPR020019">
    <property type="entry name" value="AcTrfase_PglD-like"/>
</dbReference>
<accession>A0A242CDQ3</accession>
<dbReference type="InterPro" id="IPR050179">
    <property type="entry name" value="Trans_hexapeptide_repeat"/>
</dbReference>
<reference evidence="5 7" key="2">
    <citation type="submission" date="2018-07" db="EMBL/GenBank/DDBJ databases">
        <title>The Genome Sequence of Enterococcus sp. DIV0659b.</title>
        <authorList>
            <consortium name="The Broad Institute Genomics Platform"/>
            <consortium name="The Broad Institute Genomic Center for Infectious Diseases"/>
            <person name="Earl A."/>
            <person name="Manson A."/>
            <person name="Schwartman J."/>
            <person name="Gilmore M."/>
            <person name="Abouelleil A."/>
            <person name="Cao P."/>
            <person name="Chapman S."/>
            <person name="Cusick C."/>
            <person name="Shea T."/>
            <person name="Young S."/>
            <person name="Neafsey D."/>
            <person name="Nusbaum C."/>
            <person name="Birren B."/>
        </authorList>
    </citation>
    <scope>NUCLEOTIDE SEQUENCE [LARGE SCALE GENOMIC DNA]</scope>
    <source>
        <strain evidence="5 7">4G2_DIV0659</strain>
    </source>
</reference>
<dbReference type="NCBIfam" id="TIGR03570">
    <property type="entry name" value="NeuD_NnaD"/>
    <property type="match status" value="1"/>
</dbReference>
<sequence>MENIVIIGAGGHGKEIAFLIKRLSQYNLVGFYDDSKIGQVVCNVPVISNIDQLELANSPVNAVLGIAEPKIKEQIIKRLSRNSNIRFPNLIDPKAELGINIELGIGNVVMTNATFTADIKVGNFNMFNIGSTVGHDVEIGSYNSIYPSVNLSGGTILSNKAELGVGTKVIQGITIGEGAIIGAGSVVINNIDKHEKVVGVPAKRIGEVKNES</sequence>
<evidence type="ECO:0000259" key="4">
    <source>
        <dbReference type="Pfam" id="PF17836"/>
    </source>
</evidence>
<evidence type="ECO:0000313" key="7">
    <source>
        <dbReference type="Proteomes" id="UP000195139"/>
    </source>
</evidence>
<dbReference type="GO" id="GO:0016740">
    <property type="term" value="F:transferase activity"/>
    <property type="evidence" value="ECO:0007669"/>
    <property type="project" value="UniProtKB-KW"/>
</dbReference>
<evidence type="ECO:0000313" key="6">
    <source>
        <dbReference type="EMBL" id="OTO08248.1"/>
    </source>
</evidence>
<dbReference type="Proteomes" id="UP000195139">
    <property type="component" value="Unassembled WGS sequence"/>
</dbReference>
<dbReference type="SUPFAM" id="SSF51161">
    <property type="entry name" value="Trimeric LpxA-like enzymes"/>
    <property type="match status" value="1"/>
</dbReference>
<dbReference type="Gene3D" id="3.40.50.20">
    <property type="match status" value="1"/>
</dbReference>
<evidence type="ECO:0000256" key="3">
    <source>
        <dbReference type="PIRSR" id="PIRSR620019-1"/>
    </source>
</evidence>
<feature type="active site" description="Proton acceptor" evidence="3">
    <location>
        <position position="135"/>
    </location>
</feature>
<dbReference type="STRING" id="1834181.A5880_002518"/>
<evidence type="ECO:0000256" key="2">
    <source>
        <dbReference type="ARBA" id="ARBA00022737"/>
    </source>
</evidence>
<dbReference type="InterPro" id="IPR011004">
    <property type="entry name" value="Trimer_LpxA-like_sf"/>
</dbReference>
<feature type="domain" description="PglD N-terminal" evidence="4">
    <location>
        <begin position="3"/>
        <end position="79"/>
    </location>
</feature>
<reference evidence="6" key="1">
    <citation type="submission" date="2017-05" db="EMBL/GenBank/DDBJ databases">
        <title>The Genome Sequence of Enterococcus sp. 4G2_DIV0659.</title>
        <authorList>
            <consortium name="The Broad Institute Genomics Platform"/>
            <consortium name="The Broad Institute Genomic Center for Infectious Diseases"/>
            <person name="Earl A."/>
            <person name="Manson A."/>
            <person name="Schwartman J."/>
            <person name="Gilmore M."/>
            <person name="Abouelleil A."/>
            <person name="Cao P."/>
            <person name="Chapman S."/>
            <person name="Cusick C."/>
            <person name="Shea T."/>
            <person name="Young S."/>
            <person name="Neafsey D."/>
            <person name="Nusbaum C."/>
            <person name="Birren B."/>
        </authorList>
    </citation>
    <scope>NUCLEOTIDE SEQUENCE [LARGE SCALE GENOMIC DNA]</scope>
    <source>
        <strain evidence="6">4G2_DIV0659</strain>
    </source>
</reference>
<protein>
    <recommendedName>
        <fullName evidence="4">PglD N-terminal domain-containing protein</fullName>
    </recommendedName>
</protein>
<keyword evidence="2" id="KW-0677">Repeat</keyword>
<dbReference type="InterPro" id="IPR041561">
    <property type="entry name" value="PglD_N"/>
</dbReference>
<dbReference type="RefSeq" id="WP_086331387.1">
    <property type="nucleotide sequence ID" value="NZ_NGLE02000001.1"/>
</dbReference>
<dbReference type="InterPro" id="IPR018357">
    <property type="entry name" value="Hexapep_transf_CS"/>
</dbReference>
<name>A0A242CDQ3_9ENTE</name>
<evidence type="ECO:0000256" key="1">
    <source>
        <dbReference type="ARBA" id="ARBA00022679"/>
    </source>
</evidence>
<dbReference type="PANTHER" id="PTHR43300:SF7">
    <property type="entry name" value="UDP-N-ACETYLBACILLOSAMINE N-ACETYLTRANSFERASE"/>
    <property type="match status" value="1"/>
</dbReference>
<dbReference type="Gene3D" id="2.160.10.10">
    <property type="entry name" value="Hexapeptide repeat proteins"/>
    <property type="match status" value="1"/>
</dbReference>
<dbReference type="PROSITE" id="PS00101">
    <property type="entry name" value="HEXAPEP_TRANSFERASES"/>
    <property type="match status" value="1"/>
</dbReference>
<evidence type="ECO:0000313" key="5">
    <source>
        <dbReference type="EMBL" id="MEI5993369.1"/>
    </source>
</evidence>
<keyword evidence="1" id="KW-0808">Transferase</keyword>
<feature type="site" description="Increases basicity of active site His" evidence="3">
    <location>
        <position position="136"/>
    </location>
</feature>
<dbReference type="EMBL" id="NGLE02000001">
    <property type="protein sequence ID" value="MEI5993369.1"/>
    <property type="molecule type" value="Genomic_DNA"/>
</dbReference>
<organism evidence="6">
    <name type="scientific">Candidatus Enterococcus mansonii</name>
    <dbReference type="NCBI Taxonomy" id="1834181"/>
    <lineage>
        <taxon>Bacteria</taxon>
        <taxon>Bacillati</taxon>
        <taxon>Bacillota</taxon>
        <taxon>Bacilli</taxon>
        <taxon>Lactobacillales</taxon>
        <taxon>Enterococcaceae</taxon>
        <taxon>Enterococcus</taxon>
    </lineage>
</organism>
<dbReference type="AlphaFoldDB" id="A0A242CDQ3"/>
<dbReference type="CDD" id="cd03360">
    <property type="entry name" value="LbH_AT_putative"/>
    <property type="match status" value="1"/>
</dbReference>
<keyword evidence="7" id="KW-1185">Reference proteome</keyword>
<dbReference type="Pfam" id="PF17836">
    <property type="entry name" value="PglD_N"/>
    <property type="match status" value="1"/>
</dbReference>
<proteinExistence type="predicted"/>
<comment type="caution">
    <text evidence="6">The sequence shown here is derived from an EMBL/GenBank/DDBJ whole genome shotgun (WGS) entry which is preliminary data.</text>
</comment>